<comment type="similarity">
    <text evidence="1">Belongs to the membrane fusion protein (MFP) (TC 8.A.1) family.</text>
</comment>
<dbReference type="OrthoDB" id="9806939at2"/>
<evidence type="ECO:0000313" key="6">
    <source>
        <dbReference type="Proteomes" id="UP000253977"/>
    </source>
</evidence>
<dbReference type="Proteomes" id="UP000253977">
    <property type="component" value="Unassembled WGS sequence"/>
</dbReference>
<dbReference type="Pfam" id="PF25954">
    <property type="entry name" value="Beta-barrel_RND_2"/>
    <property type="match status" value="1"/>
</dbReference>
<feature type="domain" description="CusB-like beta-barrel" evidence="4">
    <location>
        <begin position="224"/>
        <end position="295"/>
    </location>
</feature>
<feature type="coiled-coil region" evidence="2">
    <location>
        <begin position="131"/>
        <end position="182"/>
    </location>
</feature>
<organism evidence="5 6">
    <name type="scientific">Thalassococcus profundi</name>
    <dbReference type="NCBI Taxonomy" id="2282382"/>
    <lineage>
        <taxon>Bacteria</taxon>
        <taxon>Pseudomonadati</taxon>
        <taxon>Pseudomonadota</taxon>
        <taxon>Alphaproteobacteria</taxon>
        <taxon>Rhodobacterales</taxon>
        <taxon>Roseobacteraceae</taxon>
        <taxon>Thalassococcus</taxon>
    </lineage>
</organism>
<accession>A0A369TJU5</accession>
<dbReference type="Gene3D" id="1.10.287.470">
    <property type="entry name" value="Helix hairpin bin"/>
    <property type="match status" value="1"/>
</dbReference>
<dbReference type="InterPro" id="IPR006143">
    <property type="entry name" value="RND_pump_MFP"/>
</dbReference>
<sequence>MAFLKQLILGIVVIAATLAIWVTYVPSAAGWLNSTGLPQLVGVELAEAAVQDSGGGGPRGGGAAQVIAEPVSIGTLNNRITAVGDGRAVRSVTVRSEATGRIAEMTFEAGSYIEEGAVMVRLDDEAERIAVERARLMLTDAQDDVDRLSALGNSGAVTEVRIREARLALRNAELERRQAEFDLSQRVIRAPISGWIGLLDVEEGDRIPAQEPLAVITDRSEILIDFRVPERAVGQIERGMPVELSPLANRARTLTGEVSAIDNVVDRTSRTLRVQARIENDDDSLREGMAFSVLLRFEGDPYPSINPLSVQWSSDGSFVWAVRDGKAVRVPIVIRQRNADSVLVEAELTEDDMVVTEGVQTLRPGAEVSLPETTSAADDMRATEQG</sequence>
<reference evidence="5 6" key="1">
    <citation type="submission" date="2018-07" db="EMBL/GenBank/DDBJ databases">
        <title>Thalassococcus profundi sp. nov., a marine bacterium isolated from deep seawater of Okinawa Trough.</title>
        <authorList>
            <person name="Yu M."/>
        </authorList>
    </citation>
    <scope>NUCLEOTIDE SEQUENCE [LARGE SCALE GENOMIC DNA]</scope>
    <source>
        <strain evidence="5 6">WRAS1</strain>
    </source>
</reference>
<dbReference type="PANTHER" id="PTHR30469:SF29">
    <property type="entry name" value="BLR2860 PROTEIN"/>
    <property type="match status" value="1"/>
</dbReference>
<dbReference type="Gene3D" id="2.40.50.100">
    <property type="match status" value="1"/>
</dbReference>
<feature type="domain" description="Multidrug resistance protein MdtA-like barrel-sandwich hybrid" evidence="3">
    <location>
        <begin position="90"/>
        <end position="217"/>
    </location>
</feature>
<dbReference type="RefSeq" id="WP_114511810.1">
    <property type="nucleotide sequence ID" value="NZ_QPMK01000012.1"/>
</dbReference>
<dbReference type="Pfam" id="PF25917">
    <property type="entry name" value="BSH_RND"/>
    <property type="match status" value="1"/>
</dbReference>
<keyword evidence="2" id="KW-0175">Coiled coil</keyword>
<comment type="caution">
    <text evidence="5">The sequence shown here is derived from an EMBL/GenBank/DDBJ whole genome shotgun (WGS) entry which is preliminary data.</text>
</comment>
<dbReference type="GO" id="GO:0015562">
    <property type="term" value="F:efflux transmembrane transporter activity"/>
    <property type="evidence" value="ECO:0007669"/>
    <property type="project" value="TreeGrafter"/>
</dbReference>
<dbReference type="AlphaFoldDB" id="A0A369TJU5"/>
<proteinExistence type="inferred from homology"/>
<dbReference type="EMBL" id="QPMK01000012">
    <property type="protein sequence ID" value="RDD65500.1"/>
    <property type="molecule type" value="Genomic_DNA"/>
</dbReference>
<evidence type="ECO:0000313" key="5">
    <source>
        <dbReference type="EMBL" id="RDD65500.1"/>
    </source>
</evidence>
<dbReference type="PANTHER" id="PTHR30469">
    <property type="entry name" value="MULTIDRUG RESISTANCE PROTEIN MDTA"/>
    <property type="match status" value="1"/>
</dbReference>
<dbReference type="Gene3D" id="2.40.30.170">
    <property type="match status" value="1"/>
</dbReference>
<evidence type="ECO:0000259" key="4">
    <source>
        <dbReference type="Pfam" id="PF25954"/>
    </source>
</evidence>
<gene>
    <name evidence="5" type="ORF">DU478_15150</name>
</gene>
<evidence type="ECO:0000259" key="3">
    <source>
        <dbReference type="Pfam" id="PF25917"/>
    </source>
</evidence>
<dbReference type="NCBIfam" id="TIGR01730">
    <property type="entry name" value="RND_mfp"/>
    <property type="match status" value="1"/>
</dbReference>
<name>A0A369TJU5_9RHOB</name>
<dbReference type="SUPFAM" id="SSF111369">
    <property type="entry name" value="HlyD-like secretion proteins"/>
    <property type="match status" value="1"/>
</dbReference>
<keyword evidence="6" id="KW-1185">Reference proteome</keyword>
<dbReference type="GO" id="GO:1990281">
    <property type="term" value="C:efflux pump complex"/>
    <property type="evidence" value="ECO:0007669"/>
    <property type="project" value="TreeGrafter"/>
</dbReference>
<dbReference type="InterPro" id="IPR058792">
    <property type="entry name" value="Beta-barrel_RND_2"/>
</dbReference>
<evidence type="ECO:0000256" key="1">
    <source>
        <dbReference type="ARBA" id="ARBA00009477"/>
    </source>
</evidence>
<dbReference type="Gene3D" id="2.40.420.20">
    <property type="match status" value="1"/>
</dbReference>
<dbReference type="InterPro" id="IPR058625">
    <property type="entry name" value="MdtA-like_BSH"/>
</dbReference>
<dbReference type="FunFam" id="2.40.30.170:FF:000010">
    <property type="entry name" value="Efflux RND transporter periplasmic adaptor subunit"/>
    <property type="match status" value="1"/>
</dbReference>
<protein>
    <submittedName>
        <fullName evidence="5">Efflux RND transporter periplasmic adaptor subunit</fullName>
    </submittedName>
</protein>
<evidence type="ECO:0000256" key="2">
    <source>
        <dbReference type="SAM" id="Coils"/>
    </source>
</evidence>